<evidence type="ECO:0000313" key="2">
    <source>
        <dbReference type="EMBL" id="PTD26222.1"/>
    </source>
</evidence>
<dbReference type="GO" id="GO:0016616">
    <property type="term" value="F:oxidoreductase activity, acting on the CH-OH group of donors, NAD or NADP as acceptor"/>
    <property type="evidence" value="ECO:0007669"/>
    <property type="project" value="TreeGrafter"/>
</dbReference>
<dbReference type="PRINTS" id="PR00080">
    <property type="entry name" value="SDRFAMILY"/>
</dbReference>
<dbReference type="Pfam" id="PF13561">
    <property type="entry name" value="adh_short_C2"/>
    <property type="match status" value="1"/>
</dbReference>
<dbReference type="FunFam" id="3.40.50.720:FF:000084">
    <property type="entry name" value="Short-chain dehydrogenase reductase"/>
    <property type="match status" value="1"/>
</dbReference>
<sequence>MPNTARYDYSGARVLVTGGTSGIGAAIAAGYRAAGADVTITGTRASVDDYGDDLSGYRYHRLDVENPASVAEVAAAARESGLDILVNNAGMALPSLGLDEYQPDIFARAIEMHLTSAFRMAHGCADALAQSRLEGGASIIGIASMSSYFGIGIVPGYGAAKTGLLGLTRVLALEWAKRNIRVNAVAAGLTESRMTASTFANPEWAEPTLARTPAGRLGKPEDIAAAVLFLTSAGASWITGQTLPVDGGFTISG</sequence>
<dbReference type="PRINTS" id="PR00081">
    <property type="entry name" value="GDHRDH"/>
</dbReference>
<comment type="similarity">
    <text evidence="1">Belongs to the short-chain dehydrogenases/reductases (SDR) family.</text>
</comment>
<dbReference type="InterPro" id="IPR036291">
    <property type="entry name" value="NAD(P)-bd_dom_sf"/>
</dbReference>
<evidence type="ECO:0000313" key="3">
    <source>
        <dbReference type="Proteomes" id="UP000241206"/>
    </source>
</evidence>
<name>A0A2T4I6J0_9SPHN</name>
<comment type="caution">
    <text evidence="2">The sequence shown here is derived from an EMBL/GenBank/DDBJ whole genome shotgun (WGS) entry which is preliminary data.</text>
</comment>
<keyword evidence="3" id="KW-1185">Reference proteome</keyword>
<gene>
    <name evidence="2" type="ORF">CV103_04295</name>
</gene>
<organism evidence="2 3">
    <name type="scientific">Edaphosphingomonas fennica</name>
    <dbReference type="NCBI Taxonomy" id="114404"/>
    <lineage>
        <taxon>Bacteria</taxon>
        <taxon>Pseudomonadati</taxon>
        <taxon>Pseudomonadota</taxon>
        <taxon>Alphaproteobacteria</taxon>
        <taxon>Sphingomonadales</taxon>
        <taxon>Rhizorhabdaceae</taxon>
        <taxon>Edaphosphingomonas</taxon>
    </lineage>
</organism>
<proteinExistence type="inferred from homology"/>
<dbReference type="AlphaFoldDB" id="A0A2T4I6J0"/>
<dbReference type="InterPro" id="IPR002347">
    <property type="entry name" value="SDR_fam"/>
</dbReference>
<dbReference type="PROSITE" id="PS00061">
    <property type="entry name" value="ADH_SHORT"/>
    <property type="match status" value="1"/>
</dbReference>
<dbReference type="CDD" id="cd05233">
    <property type="entry name" value="SDR_c"/>
    <property type="match status" value="1"/>
</dbReference>
<dbReference type="RefSeq" id="WP_107394060.1">
    <property type="nucleotide sequence ID" value="NZ_PHHF01000018.1"/>
</dbReference>
<evidence type="ECO:0000256" key="1">
    <source>
        <dbReference type="ARBA" id="ARBA00006484"/>
    </source>
</evidence>
<accession>A0A2T4I6J0</accession>
<dbReference type="PANTHER" id="PTHR42760">
    <property type="entry name" value="SHORT-CHAIN DEHYDROGENASES/REDUCTASES FAMILY MEMBER"/>
    <property type="match status" value="1"/>
</dbReference>
<dbReference type="InterPro" id="IPR020904">
    <property type="entry name" value="Sc_DH/Rdtase_CS"/>
</dbReference>
<dbReference type="Gene3D" id="3.40.50.720">
    <property type="entry name" value="NAD(P)-binding Rossmann-like Domain"/>
    <property type="match status" value="1"/>
</dbReference>
<protein>
    <submittedName>
        <fullName evidence="2">Short-chain dehydrogenase</fullName>
    </submittedName>
</protein>
<dbReference type="SUPFAM" id="SSF51735">
    <property type="entry name" value="NAD(P)-binding Rossmann-fold domains"/>
    <property type="match status" value="1"/>
</dbReference>
<dbReference type="Proteomes" id="UP000241206">
    <property type="component" value="Unassembled WGS sequence"/>
</dbReference>
<dbReference type="EMBL" id="PHHF01000018">
    <property type="protein sequence ID" value="PTD26222.1"/>
    <property type="molecule type" value="Genomic_DNA"/>
</dbReference>
<reference evidence="2 3" key="1">
    <citation type="submission" date="2017-11" db="EMBL/GenBank/DDBJ databases">
        <title>Sphingomonas oleivorans sp. nov., isolated from oil-contaminated soil.</title>
        <authorList>
            <person name="Wang L."/>
            <person name="Chen L."/>
        </authorList>
    </citation>
    <scope>NUCLEOTIDE SEQUENCE [LARGE SCALE GENOMIC DNA]</scope>
    <source>
        <strain evidence="2 3">K101</strain>
    </source>
</reference>